<keyword evidence="11" id="KW-1185">Reference proteome</keyword>
<dbReference type="InterPro" id="IPR017853">
    <property type="entry name" value="GH"/>
</dbReference>
<dbReference type="PROSITE" id="PS00591">
    <property type="entry name" value="GH10_1"/>
    <property type="match status" value="1"/>
</dbReference>
<feature type="active site" description="Nucleophile" evidence="6">
    <location>
        <position position="602"/>
    </location>
</feature>
<dbReference type="PANTHER" id="PTHR31490:SF90">
    <property type="entry name" value="ENDO-1,4-BETA-XYLANASE A"/>
    <property type="match status" value="1"/>
</dbReference>
<dbReference type="EMBL" id="CBXV010000004">
    <property type="protein sequence ID" value="CDM65134.1"/>
    <property type="molecule type" value="Genomic_DNA"/>
</dbReference>
<dbReference type="InterPro" id="IPR031158">
    <property type="entry name" value="GH10_AS"/>
</dbReference>
<keyword evidence="8" id="KW-0812">Transmembrane</keyword>
<proteinExistence type="inferred from homology"/>
<organism evidence="10 11">
    <name type="scientific">Pyrinomonas methylaliphatogenes</name>
    <dbReference type="NCBI Taxonomy" id="454194"/>
    <lineage>
        <taxon>Bacteria</taxon>
        <taxon>Pseudomonadati</taxon>
        <taxon>Acidobacteriota</taxon>
        <taxon>Blastocatellia</taxon>
        <taxon>Blastocatellales</taxon>
        <taxon>Pyrinomonadaceae</taxon>
        <taxon>Pyrinomonas</taxon>
    </lineage>
</organism>
<gene>
    <name evidence="10" type="ORF">PYK22_01132</name>
</gene>
<evidence type="ECO:0000256" key="2">
    <source>
        <dbReference type="ARBA" id="ARBA00022801"/>
    </source>
</evidence>
<evidence type="ECO:0000259" key="9">
    <source>
        <dbReference type="PROSITE" id="PS51760"/>
    </source>
</evidence>
<reference evidence="10 11" key="1">
    <citation type="submission" date="2013-12" db="EMBL/GenBank/DDBJ databases">
        <authorList>
            <person name="Stott M."/>
        </authorList>
    </citation>
    <scope>NUCLEOTIDE SEQUENCE [LARGE SCALE GENOMIC DNA]</scope>
    <source>
        <strain evidence="10 11">K22</strain>
    </source>
</reference>
<keyword evidence="8" id="KW-1133">Transmembrane helix</keyword>
<accession>A0A0B6WXX8</accession>
<dbReference type="Gene3D" id="3.20.20.80">
    <property type="entry name" value="Glycosidases"/>
    <property type="match status" value="1"/>
</dbReference>
<dbReference type="InterPro" id="IPR008979">
    <property type="entry name" value="Galactose-bd-like_sf"/>
</dbReference>
<dbReference type="InterPro" id="IPR003305">
    <property type="entry name" value="CenC_carb-bd"/>
</dbReference>
<keyword evidence="4 7" id="KW-0326">Glycosidase</keyword>
<feature type="domain" description="GH10" evidence="9">
    <location>
        <begin position="357"/>
        <end position="687"/>
    </location>
</feature>
<dbReference type="SUPFAM" id="SSF51445">
    <property type="entry name" value="(Trans)glycosidases"/>
    <property type="match status" value="1"/>
</dbReference>
<evidence type="ECO:0000313" key="10">
    <source>
        <dbReference type="EMBL" id="CDM65134.1"/>
    </source>
</evidence>
<evidence type="ECO:0000313" key="11">
    <source>
        <dbReference type="Proteomes" id="UP000031518"/>
    </source>
</evidence>
<dbReference type="SMR" id="A0A0B6WXX8"/>
<reference evidence="10 11" key="2">
    <citation type="submission" date="2015-01" db="EMBL/GenBank/DDBJ databases">
        <title>Complete genome sequence of Pyrinomonas methylaliphatogenes type strain K22T.</title>
        <authorList>
            <person name="Lee K.C.Y."/>
            <person name="Power J.F."/>
            <person name="Dunfield P.F."/>
            <person name="Morgan X.C."/>
            <person name="Huttenhower C."/>
            <person name="Stott M.B."/>
        </authorList>
    </citation>
    <scope>NUCLEOTIDE SEQUENCE [LARGE SCALE GENOMIC DNA]</scope>
    <source>
        <strain evidence="10 11">K22</strain>
    </source>
</reference>
<evidence type="ECO:0000256" key="6">
    <source>
        <dbReference type="PROSITE-ProRule" id="PRU10061"/>
    </source>
</evidence>
<dbReference type="PROSITE" id="PS51760">
    <property type="entry name" value="GH10_2"/>
    <property type="match status" value="1"/>
</dbReference>
<dbReference type="SMART" id="SM00633">
    <property type="entry name" value="Glyco_10"/>
    <property type="match status" value="1"/>
</dbReference>
<dbReference type="Gene3D" id="2.60.120.260">
    <property type="entry name" value="Galactose-binding domain-like"/>
    <property type="match status" value="2"/>
</dbReference>
<keyword evidence="1" id="KW-0677">Repeat</keyword>
<keyword evidence="5 7" id="KW-0624">Polysaccharide degradation</keyword>
<keyword evidence="8" id="KW-0472">Membrane</keyword>
<evidence type="ECO:0000256" key="3">
    <source>
        <dbReference type="ARBA" id="ARBA00023277"/>
    </source>
</evidence>
<dbReference type="GO" id="GO:0045493">
    <property type="term" value="P:xylan catabolic process"/>
    <property type="evidence" value="ECO:0007669"/>
    <property type="project" value="UniProtKB-KW"/>
</dbReference>
<keyword evidence="3 7" id="KW-0119">Carbohydrate metabolism</keyword>
<dbReference type="PRINTS" id="PR00134">
    <property type="entry name" value="GLHYDRLASE10"/>
</dbReference>
<keyword evidence="2 7" id="KW-0378">Hydrolase</keyword>
<evidence type="ECO:0000256" key="4">
    <source>
        <dbReference type="ARBA" id="ARBA00023295"/>
    </source>
</evidence>
<dbReference type="RefSeq" id="WP_060635375.1">
    <property type="nucleotide sequence ID" value="NZ_CBXV010000004.1"/>
</dbReference>
<protein>
    <recommendedName>
        <fullName evidence="7">Beta-xylanase</fullName>
        <ecNumber evidence="7">3.2.1.8</ecNumber>
    </recommendedName>
</protein>
<name>A0A0B6WXX8_9BACT</name>
<evidence type="ECO:0000256" key="5">
    <source>
        <dbReference type="ARBA" id="ARBA00023326"/>
    </source>
</evidence>
<evidence type="ECO:0000256" key="7">
    <source>
        <dbReference type="RuleBase" id="RU361174"/>
    </source>
</evidence>
<dbReference type="Pfam" id="PF02018">
    <property type="entry name" value="CBM_4_9"/>
    <property type="match status" value="2"/>
</dbReference>
<dbReference type="AlphaFoldDB" id="A0A0B6WXX8"/>
<dbReference type="InterPro" id="IPR044846">
    <property type="entry name" value="GH10"/>
</dbReference>
<dbReference type="InterPro" id="IPR001000">
    <property type="entry name" value="GH10_dom"/>
</dbReference>
<comment type="similarity">
    <text evidence="7">Belongs to the glycosyl hydrolase 10 (cellulase F) family.</text>
</comment>
<evidence type="ECO:0000256" key="8">
    <source>
        <dbReference type="SAM" id="Phobius"/>
    </source>
</evidence>
<comment type="catalytic activity">
    <reaction evidence="7">
        <text>Endohydrolysis of (1-&gt;4)-beta-D-xylosidic linkages in xylans.</text>
        <dbReference type="EC" id="3.2.1.8"/>
    </reaction>
</comment>
<dbReference type="EC" id="3.2.1.8" evidence="7"/>
<dbReference type="PANTHER" id="PTHR31490">
    <property type="entry name" value="GLYCOSYL HYDROLASE"/>
    <property type="match status" value="1"/>
</dbReference>
<dbReference type="GO" id="GO:0031176">
    <property type="term" value="F:endo-1,4-beta-xylanase activity"/>
    <property type="evidence" value="ECO:0007669"/>
    <property type="project" value="UniProtKB-EC"/>
</dbReference>
<sequence>MQSRRRRFSVEGTRKVGVLLPIVVWICSLALFPFREGEAQSNIIAQSDFEDGTLQGWIPRGSGVVLTNTTEAAHGGARSLKTTGRSATWHGPSLDLTGKLLKGATYQITAAVRLVSGQPASTLKITMQRSPVGDTTKFDQIASSATGGVTDSAWVTLQGQYSFATDVTGLLLYVESPDNATVQFYLDDVSVVMVAPPPGGPRDDSGVRGGFETGTAEGWMPRGSVTLTVTTADQHSGSYSLLTSNRTAAWQGPRLNVTSKMYNGSRYRISVWVKLAPGSPPTNMRVSLERTLAGTTTFHTVVPNTQVTADQWKQLSATYDYTFNHDSLYLYVESASGTPSFYIDDYDVSYVPPPEPELNIPSVYQTLSDYFPVGAAIWQGNITGPHSVLLTKHFNSITAENDMKWDALEPTEGNFNFATADALVNFAMANNMLVRGHTLVWHNQNPSWLFKDANGNDMQPTPENKALLLQRLENHIRAVVGHFRGKVYAWDVVNEVIDPSQPDGFRRSKWYEITGPDYIERAFRVAHEADPNAKLYINDYNTTDPVKRAFLYNLVRDLKQRGVPIDGVGHQMHSNIAWPSTADVIATINLFAGLGLDNQITELDVSVYTDSTTSYASPPQDVLIKQGYQYRDLFRAFRYLKDEISSVTLWGLADDHTWLSTPTRLNWPLLFNEQLKAKPAYWGVVDPSQLPGSGSMASTTGAYFIGPGGRRAMAAFSLSNNGPAGTFAFNYRDDLSVVQFKSTDVISYAISPYAQGAISGYRVTFTVVGALNKQPGYILVGSAIDAGPVGSRRDALSLAIYTPTGDLIFSSGGPIEGGDIAINP</sequence>
<dbReference type="OrthoDB" id="9809277at2"/>
<dbReference type="STRING" id="454194.PYK22_01132"/>
<dbReference type="SUPFAM" id="SSF49785">
    <property type="entry name" value="Galactose-binding domain-like"/>
    <property type="match status" value="2"/>
</dbReference>
<dbReference type="Proteomes" id="UP000031518">
    <property type="component" value="Unassembled WGS sequence"/>
</dbReference>
<keyword evidence="10" id="KW-0858">Xylan degradation</keyword>
<feature type="transmembrane region" description="Helical" evidence="8">
    <location>
        <begin position="16"/>
        <end position="34"/>
    </location>
</feature>
<evidence type="ECO:0000256" key="1">
    <source>
        <dbReference type="ARBA" id="ARBA00022737"/>
    </source>
</evidence>
<dbReference type="Pfam" id="PF00331">
    <property type="entry name" value="Glyco_hydro_10"/>
    <property type="match status" value="1"/>
</dbReference>